<dbReference type="AlphaFoldDB" id="A0A285P6T4"/>
<evidence type="ECO:0000259" key="4">
    <source>
        <dbReference type="Pfam" id="PF00248"/>
    </source>
</evidence>
<evidence type="ECO:0000256" key="3">
    <source>
        <dbReference type="PIRSR" id="PIRSR000097-3"/>
    </source>
</evidence>
<dbReference type="SUPFAM" id="SSF51430">
    <property type="entry name" value="NAD(P)-linked oxidoreductase"/>
    <property type="match status" value="1"/>
</dbReference>
<dbReference type="OrthoDB" id="9773828at2"/>
<dbReference type="Gene3D" id="3.20.20.100">
    <property type="entry name" value="NADP-dependent oxidoreductase domain"/>
    <property type="match status" value="1"/>
</dbReference>
<feature type="site" description="Lowers pKa of active site Tyr" evidence="3">
    <location>
        <position position="78"/>
    </location>
</feature>
<dbReference type="PIRSF" id="PIRSF000097">
    <property type="entry name" value="AKR"/>
    <property type="match status" value="1"/>
</dbReference>
<protein>
    <submittedName>
        <fullName evidence="5">Aldo/keto reductase</fullName>
    </submittedName>
</protein>
<dbReference type="RefSeq" id="WP_097043434.1">
    <property type="nucleotide sequence ID" value="NZ_OBEK01000006.1"/>
</dbReference>
<dbReference type="PRINTS" id="PR00069">
    <property type="entry name" value="ALDKETRDTASE"/>
</dbReference>
<proteinExistence type="predicted"/>
<feature type="domain" description="NADP-dependent oxidoreductase" evidence="4">
    <location>
        <begin position="15"/>
        <end position="265"/>
    </location>
</feature>
<dbReference type="PANTHER" id="PTHR43638:SF3">
    <property type="entry name" value="ALDEHYDE REDUCTASE"/>
    <property type="match status" value="1"/>
</dbReference>
<dbReference type="Pfam" id="PF00248">
    <property type="entry name" value="Aldo_ket_red"/>
    <property type="match status" value="1"/>
</dbReference>
<dbReference type="InterPro" id="IPR020471">
    <property type="entry name" value="AKR"/>
</dbReference>
<dbReference type="EMBL" id="OBEK01000006">
    <property type="protein sequence ID" value="SNZ17445.1"/>
    <property type="molecule type" value="Genomic_DNA"/>
</dbReference>
<keyword evidence="6" id="KW-1185">Reference proteome</keyword>
<evidence type="ECO:0000256" key="1">
    <source>
        <dbReference type="PIRSR" id="PIRSR000097-1"/>
    </source>
</evidence>
<dbReference type="PANTHER" id="PTHR43638">
    <property type="entry name" value="OXIDOREDUCTASE, ALDO/KETO REDUCTASE FAMILY PROTEIN"/>
    <property type="match status" value="1"/>
</dbReference>
<organism evidence="5 6">
    <name type="scientific">Terribacillus aidingensis</name>
    <dbReference type="NCBI Taxonomy" id="586416"/>
    <lineage>
        <taxon>Bacteria</taxon>
        <taxon>Bacillati</taxon>
        <taxon>Bacillota</taxon>
        <taxon>Bacilli</taxon>
        <taxon>Bacillales</taxon>
        <taxon>Bacillaceae</taxon>
        <taxon>Terribacillus</taxon>
    </lineage>
</organism>
<sequence>MKIVTLPDGTELPAIGQGTWYMGDEDAKRHDEIQALRTGIDQDLQVIDTAEMYGDGRSERLVQEAIANRREKVFLISKVLPTNAGFDDVLAACDRSLDRLGTDYLDLYLLHWRGRIPLQETVDAFEKLKQQGKIKRWGVSNFDTDDMKELWEAENGRNCAVNQVLYNLTARGIEYDLIPWLRDKGVPVMAYCPLAQGDREEILQNEAVRELAGTYDVSVSQIALAWTIQSGQVLSIPKAGQAAHVMENAKAAEITLTKDDMQKLNKEFPPPTSKVPLEVV</sequence>
<evidence type="ECO:0000313" key="6">
    <source>
        <dbReference type="Proteomes" id="UP000219356"/>
    </source>
</evidence>
<evidence type="ECO:0000256" key="2">
    <source>
        <dbReference type="PIRSR" id="PIRSR000097-2"/>
    </source>
</evidence>
<dbReference type="GO" id="GO:0016491">
    <property type="term" value="F:oxidoreductase activity"/>
    <property type="evidence" value="ECO:0007669"/>
    <property type="project" value="InterPro"/>
</dbReference>
<reference evidence="6" key="1">
    <citation type="submission" date="2017-09" db="EMBL/GenBank/DDBJ databases">
        <authorList>
            <person name="Varghese N."/>
            <person name="Submissions S."/>
        </authorList>
    </citation>
    <scope>NUCLEOTIDE SEQUENCE [LARGE SCALE GENOMIC DNA]</scope>
    <source>
        <strain evidence="6">CGMCC 1.8913</strain>
    </source>
</reference>
<name>A0A285P6T4_9BACI</name>
<gene>
    <name evidence="5" type="ORF">SAMN05421503_3240</name>
</gene>
<feature type="active site" description="Proton donor" evidence="1">
    <location>
        <position position="53"/>
    </location>
</feature>
<dbReference type="Proteomes" id="UP000219356">
    <property type="component" value="Unassembled WGS sequence"/>
</dbReference>
<feature type="binding site" evidence="2">
    <location>
        <position position="111"/>
    </location>
    <ligand>
        <name>substrate</name>
    </ligand>
</feature>
<dbReference type="CDD" id="cd19138">
    <property type="entry name" value="AKR_YeaE"/>
    <property type="match status" value="1"/>
</dbReference>
<dbReference type="InterPro" id="IPR023210">
    <property type="entry name" value="NADP_OxRdtase_dom"/>
</dbReference>
<accession>A0A285P6T4</accession>
<dbReference type="InterPro" id="IPR036812">
    <property type="entry name" value="NAD(P)_OxRdtase_dom_sf"/>
</dbReference>
<evidence type="ECO:0000313" key="5">
    <source>
        <dbReference type="EMBL" id="SNZ17445.1"/>
    </source>
</evidence>